<dbReference type="SUPFAM" id="SSF53098">
    <property type="entry name" value="Ribonuclease H-like"/>
    <property type="match status" value="1"/>
</dbReference>
<dbReference type="GO" id="GO:0046983">
    <property type="term" value="F:protein dimerization activity"/>
    <property type="evidence" value="ECO:0007669"/>
    <property type="project" value="InterPro"/>
</dbReference>
<dbReference type="PANTHER" id="PTHR46481:SF10">
    <property type="entry name" value="ZINC FINGER BED DOMAIN-CONTAINING PROTEIN 39"/>
    <property type="match status" value="1"/>
</dbReference>
<evidence type="ECO:0000256" key="1">
    <source>
        <dbReference type="ARBA" id="ARBA00004123"/>
    </source>
</evidence>
<dbReference type="InterPro" id="IPR008906">
    <property type="entry name" value="HATC_C_dom"/>
</dbReference>
<reference evidence="7" key="1">
    <citation type="submission" date="2022-08" db="EMBL/GenBank/DDBJ databases">
        <authorList>
            <person name="Kallberg Y."/>
            <person name="Tangrot J."/>
            <person name="Rosling A."/>
        </authorList>
    </citation>
    <scope>NUCLEOTIDE SEQUENCE</scope>
    <source>
        <strain evidence="7">Wild A</strain>
    </source>
</reference>
<dbReference type="GO" id="GO:0008270">
    <property type="term" value="F:zinc ion binding"/>
    <property type="evidence" value="ECO:0007669"/>
    <property type="project" value="UniProtKB-KW"/>
</dbReference>
<keyword evidence="2" id="KW-0479">Metal-binding</keyword>
<dbReference type="OrthoDB" id="2325367at2759"/>
<dbReference type="InterPro" id="IPR012337">
    <property type="entry name" value="RNaseH-like_sf"/>
</dbReference>
<evidence type="ECO:0000313" key="7">
    <source>
        <dbReference type="EMBL" id="CAI2183996.1"/>
    </source>
</evidence>
<evidence type="ECO:0000259" key="6">
    <source>
        <dbReference type="Pfam" id="PF05699"/>
    </source>
</evidence>
<gene>
    <name evidence="7" type="ORF">FWILDA_LOCUS11359</name>
</gene>
<dbReference type="Pfam" id="PF05699">
    <property type="entry name" value="Dimer_Tnp_hAT"/>
    <property type="match status" value="1"/>
</dbReference>
<keyword evidence="8" id="KW-1185">Reference proteome</keyword>
<sequence>MNYIEFNHNQNHVQCLAHIINIAVQEILQYIETENIEEENELIKQLCCVLEIFNKAIKHMSQSQYIILSLSIPIYNMLFDHLKKLLDVKSNNYYHYSEILLDPRIKLKYYQTQEWEQEYINAALETVTNLYFKYYKYNSTTNLQEDDDPNDFFANIFGKNNDIKNDELEDYLQKPIIPFKMDPLQWWKTNKEIYPQLSSMAQDFLAIP</sequence>
<name>A0A9W4WT29_9GLOM</name>
<protein>
    <submittedName>
        <fullName evidence="7">7011_t:CDS:1</fullName>
    </submittedName>
</protein>
<evidence type="ECO:0000256" key="2">
    <source>
        <dbReference type="ARBA" id="ARBA00022723"/>
    </source>
</evidence>
<comment type="subcellular location">
    <subcellularLocation>
        <location evidence="1">Nucleus</location>
    </subcellularLocation>
</comment>
<keyword evidence="3" id="KW-0863">Zinc-finger</keyword>
<comment type="caution">
    <text evidence="7">The sequence shown here is derived from an EMBL/GenBank/DDBJ whole genome shotgun (WGS) entry which is preliminary data.</text>
</comment>
<keyword evidence="5" id="KW-0539">Nucleus</keyword>
<feature type="domain" description="HAT C-terminal dimerisation" evidence="6">
    <location>
        <begin position="167"/>
        <end position="208"/>
    </location>
</feature>
<dbReference type="PANTHER" id="PTHR46481">
    <property type="entry name" value="ZINC FINGER BED DOMAIN-CONTAINING PROTEIN 4"/>
    <property type="match status" value="1"/>
</dbReference>
<dbReference type="EMBL" id="CAMKVN010003189">
    <property type="protein sequence ID" value="CAI2183996.1"/>
    <property type="molecule type" value="Genomic_DNA"/>
</dbReference>
<keyword evidence="4" id="KW-0862">Zinc</keyword>
<dbReference type="InterPro" id="IPR052035">
    <property type="entry name" value="ZnF_BED_domain_contain"/>
</dbReference>
<dbReference type="GO" id="GO:0005634">
    <property type="term" value="C:nucleus"/>
    <property type="evidence" value="ECO:0007669"/>
    <property type="project" value="UniProtKB-SubCell"/>
</dbReference>
<evidence type="ECO:0000256" key="3">
    <source>
        <dbReference type="ARBA" id="ARBA00022771"/>
    </source>
</evidence>
<evidence type="ECO:0000256" key="5">
    <source>
        <dbReference type="ARBA" id="ARBA00023242"/>
    </source>
</evidence>
<proteinExistence type="predicted"/>
<organism evidence="7 8">
    <name type="scientific">Funneliformis geosporum</name>
    <dbReference type="NCBI Taxonomy" id="1117311"/>
    <lineage>
        <taxon>Eukaryota</taxon>
        <taxon>Fungi</taxon>
        <taxon>Fungi incertae sedis</taxon>
        <taxon>Mucoromycota</taxon>
        <taxon>Glomeromycotina</taxon>
        <taxon>Glomeromycetes</taxon>
        <taxon>Glomerales</taxon>
        <taxon>Glomeraceae</taxon>
        <taxon>Funneliformis</taxon>
    </lineage>
</organism>
<dbReference type="Proteomes" id="UP001153678">
    <property type="component" value="Unassembled WGS sequence"/>
</dbReference>
<accession>A0A9W4WT29</accession>
<dbReference type="AlphaFoldDB" id="A0A9W4WT29"/>
<evidence type="ECO:0000256" key="4">
    <source>
        <dbReference type="ARBA" id="ARBA00022833"/>
    </source>
</evidence>
<feature type="non-terminal residue" evidence="7">
    <location>
        <position position="208"/>
    </location>
</feature>
<evidence type="ECO:0000313" key="8">
    <source>
        <dbReference type="Proteomes" id="UP001153678"/>
    </source>
</evidence>